<reference evidence="1 2" key="1">
    <citation type="submission" date="2018-10" db="EMBL/GenBank/DDBJ databases">
        <title>Sequencing the genomes of 1000 actinobacteria strains.</title>
        <authorList>
            <person name="Klenk H.-P."/>
        </authorList>
    </citation>
    <scope>NUCLEOTIDE SEQUENCE [LARGE SCALE GENOMIC DNA]</scope>
    <source>
        <strain evidence="1 2">DSM 43911</strain>
    </source>
</reference>
<protein>
    <submittedName>
        <fullName evidence="1">Tetratricopeptide repeat protein</fullName>
    </submittedName>
</protein>
<sequence>MSSPRRATVVVFLSASGGTGRTSTVANLAWVLAAADRRVLVLDRGSEGPRVPEYLEPFYLRDVVLAEEFGGGAPAARDRSANQRGTAKRYALPGGAGHIDVIADVPARGISEAGGAALGAARTDTHDYVLIDAPTGDDSAELAALAEVADVGVVCFVPRSKAIRNAVALALAFRGHKPAGLPIVPVATMFNPRDDPQARRSLDAIRTAFSPLASSGPATTVQIPYRPYEAFDPLLAVLAEDPAGDQGLREQYERLAAAVTDGGVIRMPAMPRAVGSRYRRAFGLEDIGDRDRIVVAYAPRDRPWAEWACGVLERAGAQASLLRHHREWMTDESPCELVVISSAEWDRGKAETELAALLDQRSVDVVRLRIEAGEHGPVSVDRHIDIARLQEPEARARLLTHFGLIEPPDAAGDVTARFPTAEPSVRSLPPRHTRFVGREDDIEALRDRLSAHGGVATVGGVPGIGKSELALEYAHRFASDYDLVWWLPAHDRQAVLISVSQLGDHMRDPDLNDPVPTEYGTTSPLDELTGGRRYPRWLLIYDNADTEGVLDDLVPSREGGHVVVTSSTAADPDLELDELPSGDSIRLLVTRVRGLSDRDADRVARAVDHVPLALELSVSWLAEAVNRERRTGTDVVDAVTWSVRDFLDRLASEHPDREVVARLVAVLTDSLRQDPAGRVAVLLAEMCAFLSTQGVGLRFVRSSAMTNALADVGGIDARSLRLDSWEIDRTLWLGARFGLFRVDWGERSNLRLHRVVQRALLDAMSDDQRAKRRAQVLGALAAFAPTEAEEAEESDDGRRTRAWRFRELQKHVFTSGALGSDDDAVRRWLVNQLRFLYTDGGSGVSLASTAPGHALLERWTRQFGPDDPLRSRLATQLANVERRLGKAEVALELDQGALQQQRRTLELANPQTLITARGLGGDLRGLGEFGEALDEDYDTWQGLREAFGDDHPHTRSAANNLAESKFLSGDPAGALELEIDNFERRRRLFGPGDPKTWWSQTRIGVYLRELGHYKEAVDALRGARDELRGLDNEISPVELVAGWHLAITQRLMGDAKSAKNANVQILRRLRSAQGIHHPETLACELSLAMDHRQLGDAMTAVDHSTSVVDGLRKYVGLAEDHPFVALARLCLGLSMSAADQAEKGAREVEAALEVIEGRLGEVHPWALAAAVARAQVTAALGDRAAARSLVDEAHRRCRVFLGDRHPATRIAGHNLSVARDSGAELDKGWRTIDVDIPQT</sequence>
<dbReference type="Proteomes" id="UP000272729">
    <property type="component" value="Unassembled WGS sequence"/>
</dbReference>
<dbReference type="InterPro" id="IPR027417">
    <property type="entry name" value="P-loop_NTPase"/>
</dbReference>
<dbReference type="PANTHER" id="PTHR46082:SF6">
    <property type="entry name" value="AAA+ ATPASE DOMAIN-CONTAINING PROTEIN-RELATED"/>
    <property type="match status" value="1"/>
</dbReference>
<evidence type="ECO:0000313" key="1">
    <source>
        <dbReference type="EMBL" id="RKT74372.1"/>
    </source>
</evidence>
<dbReference type="Gene3D" id="1.25.40.10">
    <property type="entry name" value="Tetratricopeptide repeat domain"/>
    <property type="match status" value="2"/>
</dbReference>
<dbReference type="OrthoDB" id="580767at2"/>
<dbReference type="RefSeq" id="WP_121228934.1">
    <property type="nucleotide sequence ID" value="NZ_JBIUBA010000003.1"/>
</dbReference>
<dbReference type="Pfam" id="PF13424">
    <property type="entry name" value="TPR_12"/>
    <property type="match status" value="1"/>
</dbReference>
<keyword evidence="2" id="KW-1185">Reference proteome</keyword>
<organism evidence="1 2">
    <name type="scientific">Saccharothrix variisporea</name>
    <dbReference type="NCBI Taxonomy" id="543527"/>
    <lineage>
        <taxon>Bacteria</taxon>
        <taxon>Bacillati</taxon>
        <taxon>Actinomycetota</taxon>
        <taxon>Actinomycetes</taxon>
        <taxon>Pseudonocardiales</taxon>
        <taxon>Pseudonocardiaceae</taxon>
        <taxon>Saccharothrix</taxon>
    </lineage>
</organism>
<dbReference type="AlphaFoldDB" id="A0A495XKF7"/>
<dbReference type="SUPFAM" id="SSF52540">
    <property type="entry name" value="P-loop containing nucleoside triphosphate hydrolases"/>
    <property type="match status" value="2"/>
</dbReference>
<dbReference type="NCBIfam" id="NF040586">
    <property type="entry name" value="FxSxx_TPR"/>
    <property type="match status" value="1"/>
</dbReference>
<proteinExistence type="predicted"/>
<dbReference type="InterPro" id="IPR011990">
    <property type="entry name" value="TPR-like_helical_dom_sf"/>
</dbReference>
<evidence type="ECO:0000313" key="2">
    <source>
        <dbReference type="Proteomes" id="UP000272729"/>
    </source>
</evidence>
<dbReference type="Gene3D" id="3.40.50.300">
    <property type="entry name" value="P-loop containing nucleotide triphosphate hydrolases"/>
    <property type="match status" value="2"/>
</dbReference>
<name>A0A495XKF7_9PSEU</name>
<comment type="caution">
    <text evidence="1">The sequence shown here is derived from an EMBL/GenBank/DDBJ whole genome shotgun (WGS) entry which is preliminary data.</text>
</comment>
<dbReference type="EMBL" id="RBXR01000001">
    <property type="protein sequence ID" value="RKT74372.1"/>
    <property type="molecule type" value="Genomic_DNA"/>
</dbReference>
<gene>
    <name evidence="1" type="ORF">DFJ66_7717</name>
</gene>
<dbReference type="SUPFAM" id="SSF48452">
    <property type="entry name" value="TPR-like"/>
    <property type="match status" value="2"/>
</dbReference>
<dbReference type="PANTHER" id="PTHR46082">
    <property type="entry name" value="ATP/GTP-BINDING PROTEIN-RELATED"/>
    <property type="match status" value="1"/>
</dbReference>
<dbReference type="Pfam" id="PF13374">
    <property type="entry name" value="TPR_10"/>
    <property type="match status" value="1"/>
</dbReference>
<dbReference type="InterPro" id="IPR053137">
    <property type="entry name" value="NLR-like"/>
</dbReference>
<accession>A0A495XKF7</accession>